<feature type="transmembrane region" description="Helical" evidence="1">
    <location>
        <begin position="137"/>
        <end position="156"/>
    </location>
</feature>
<feature type="transmembrane region" description="Helical" evidence="1">
    <location>
        <begin position="162"/>
        <end position="183"/>
    </location>
</feature>
<protein>
    <submittedName>
        <fullName evidence="2">Uncharacterized protein</fullName>
    </submittedName>
</protein>
<dbReference type="InParanoid" id="S8E820"/>
<proteinExistence type="predicted"/>
<keyword evidence="1" id="KW-1133">Transmembrane helix</keyword>
<dbReference type="AlphaFoldDB" id="S8E820"/>
<evidence type="ECO:0000313" key="3">
    <source>
        <dbReference type="Proteomes" id="UP000015241"/>
    </source>
</evidence>
<dbReference type="HOGENOM" id="CLU_1069720_0_0_1"/>
<accession>S8E820</accession>
<feature type="transmembrane region" description="Helical" evidence="1">
    <location>
        <begin position="21"/>
        <end position="40"/>
    </location>
</feature>
<keyword evidence="1" id="KW-0812">Transmembrane</keyword>
<dbReference type="EMBL" id="KE504156">
    <property type="protein sequence ID" value="EPS99503.1"/>
    <property type="molecule type" value="Genomic_DNA"/>
</dbReference>
<sequence length="260" mass="27463">MNSSTSSTSITAAQAALDIDFSINCAFVAGLSWFTGLALMDVFTFPAYFLVAVGSLLCQFAQTGMIETIYECITTHATNDPPFGSGVVNIVNAITSILAAVLTLGATWQHTYKTVRLAHATGEDAPLGMLLLRDGTLYFGTSLLIDVFLTAVDFIHTTDATLVLVLDALSPSFATVILTHFLLNLKSISNPSPSLTTAISLPDLQFVGPYDLGGSLILGDGGDFLDEDVEGETEGDGMGMSSVSELPSSEMLEMIEIPCL</sequence>
<organism evidence="2 3">
    <name type="scientific">Fomitopsis schrenkii</name>
    <name type="common">Brown rot fungus</name>
    <dbReference type="NCBI Taxonomy" id="2126942"/>
    <lineage>
        <taxon>Eukaryota</taxon>
        <taxon>Fungi</taxon>
        <taxon>Dikarya</taxon>
        <taxon>Basidiomycota</taxon>
        <taxon>Agaricomycotina</taxon>
        <taxon>Agaricomycetes</taxon>
        <taxon>Polyporales</taxon>
        <taxon>Fomitopsis</taxon>
    </lineage>
</organism>
<keyword evidence="1" id="KW-0472">Membrane</keyword>
<dbReference type="Proteomes" id="UP000015241">
    <property type="component" value="Unassembled WGS sequence"/>
</dbReference>
<feature type="transmembrane region" description="Helical" evidence="1">
    <location>
        <begin position="86"/>
        <end position="108"/>
    </location>
</feature>
<dbReference type="OrthoDB" id="2804213at2759"/>
<reference evidence="2 3" key="1">
    <citation type="journal article" date="2012" name="Science">
        <title>The Paleozoic origin of enzymatic lignin decomposition reconstructed from 31 fungal genomes.</title>
        <authorList>
            <person name="Floudas D."/>
            <person name="Binder M."/>
            <person name="Riley R."/>
            <person name="Barry K."/>
            <person name="Blanchette R.A."/>
            <person name="Henrissat B."/>
            <person name="Martinez A.T."/>
            <person name="Otillar R."/>
            <person name="Spatafora J.W."/>
            <person name="Yadav J.S."/>
            <person name="Aerts A."/>
            <person name="Benoit I."/>
            <person name="Boyd A."/>
            <person name="Carlson A."/>
            <person name="Copeland A."/>
            <person name="Coutinho P.M."/>
            <person name="de Vries R.P."/>
            <person name="Ferreira P."/>
            <person name="Findley K."/>
            <person name="Foster B."/>
            <person name="Gaskell J."/>
            <person name="Glotzer D."/>
            <person name="Gorecki P."/>
            <person name="Heitman J."/>
            <person name="Hesse C."/>
            <person name="Hori C."/>
            <person name="Igarashi K."/>
            <person name="Jurgens J.A."/>
            <person name="Kallen N."/>
            <person name="Kersten P."/>
            <person name="Kohler A."/>
            <person name="Kuees U."/>
            <person name="Kumar T.K.A."/>
            <person name="Kuo A."/>
            <person name="LaButti K."/>
            <person name="Larrondo L.F."/>
            <person name="Lindquist E."/>
            <person name="Ling A."/>
            <person name="Lombard V."/>
            <person name="Lucas S."/>
            <person name="Lundell T."/>
            <person name="Martin R."/>
            <person name="McLaughlin D.J."/>
            <person name="Morgenstern I."/>
            <person name="Morin E."/>
            <person name="Murat C."/>
            <person name="Nagy L.G."/>
            <person name="Nolan M."/>
            <person name="Ohm R.A."/>
            <person name="Patyshakuliyeva A."/>
            <person name="Rokas A."/>
            <person name="Ruiz-Duenas F.J."/>
            <person name="Sabat G."/>
            <person name="Salamov A."/>
            <person name="Samejima M."/>
            <person name="Schmutz J."/>
            <person name="Slot J.C."/>
            <person name="St John F."/>
            <person name="Stenlid J."/>
            <person name="Sun H."/>
            <person name="Sun S."/>
            <person name="Syed K."/>
            <person name="Tsang A."/>
            <person name="Wiebenga A."/>
            <person name="Young D."/>
            <person name="Pisabarro A."/>
            <person name="Eastwood D.C."/>
            <person name="Martin F."/>
            <person name="Cullen D."/>
            <person name="Grigoriev I.V."/>
            <person name="Hibbett D.S."/>
        </authorList>
    </citation>
    <scope>NUCLEOTIDE SEQUENCE</scope>
    <source>
        <strain evidence="3">FP-58527</strain>
    </source>
</reference>
<name>S8E820_FOMSC</name>
<gene>
    <name evidence="2" type="ORF">FOMPIDRAFT_110428</name>
</gene>
<evidence type="ECO:0000313" key="2">
    <source>
        <dbReference type="EMBL" id="EPS99503.1"/>
    </source>
</evidence>
<evidence type="ECO:0000256" key="1">
    <source>
        <dbReference type="SAM" id="Phobius"/>
    </source>
</evidence>
<keyword evidence="3" id="KW-1185">Reference proteome</keyword>